<evidence type="ECO:0000256" key="1">
    <source>
        <dbReference type="ARBA" id="ARBA00004651"/>
    </source>
</evidence>
<dbReference type="PANTHER" id="PTHR23506">
    <property type="entry name" value="GH10249P"/>
    <property type="match status" value="1"/>
</dbReference>
<dbReference type="GO" id="GO:0005886">
    <property type="term" value="C:plasma membrane"/>
    <property type="evidence" value="ECO:0007669"/>
    <property type="project" value="UniProtKB-SubCell"/>
</dbReference>
<dbReference type="Pfam" id="PF07690">
    <property type="entry name" value="MFS_1"/>
    <property type="match status" value="2"/>
</dbReference>
<evidence type="ECO:0000313" key="9">
    <source>
        <dbReference type="Proteomes" id="UP000195913"/>
    </source>
</evidence>
<organism evidence="8 9">
    <name type="scientific">Arthrobacter rhombi</name>
    <dbReference type="NCBI Taxonomy" id="71253"/>
    <lineage>
        <taxon>Bacteria</taxon>
        <taxon>Bacillati</taxon>
        <taxon>Actinomycetota</taxon>
        <taxon>Actinomycetes</taxon>
        <taxon>Micrococcales</taxon>
        <taxon>Micrococcaceae</taxon>
        <taxon>Arthrobacter</taxon>
    </lineage>
</organism>
<dbReference type="PANTHER" id="PTHR23506:SF23">
    <property type="entry name" value="GH10249P"/>
    <property type="match status" value="1"/>
</dbReference>
<evidence type="ECO:0000256" key="2">
    <source>
        <dbReference type="ARBA" id="ARBA00022448"/>
    </source>
</evidence>
<reference evidence="8 9" key="1">
    <citation type="submission" date="2017-02" db="EMBL/GenBank/DDBJ databases">
        <authorList>
            <person name="Peterson S.W."/>
        </authorList>
    </citation>
    <scope>NUCLEOTIDE SEQUENCE [LARGE SCALE GENOMIC DNA]</scope>
    <source>
        <strain evidence="8 9">B Ar 00.02</strain>
    </source>
</reference>
<evidence type="ECO:0000256" key="6">
    <source>
        <dbReference type="SAM" id="Phobius"/>
    </source>
</evidence>
<keyword evidence="5 6" id="KW-0472">Membrane</keyword>
<sequence length="549" mass="57339">MVRRDDADHTVAPALLRRERRVLTSATLTSGTGTFIDFVLPLFAGAVLGLSASQTGVLLAVDVLVSLLTRPFAGTLVDRGGRLGIAAAGATTIGVGCVLFGLASGLPLAVTAAAVSGVGGAFLWVAIRAIVGERLDIDSGVFAKLLSAEEYGSWVVFVPAVVLLSVTNYVSVFFALAFCSFAAAVVLATSPGRWVLPAVPDEPAGGGEEGAENDSATALTSLNLGGVGRKLRPMLLAVVIVEAAEAAISLLMILQLQRHFDLEPFQIALIFLPGAIAMSILPPLLHRAVVRYGRRKILILGSVASAIFAAGLGLAPNPLVIAGLWVLSGAAWAAIMPIQQAVIAESVGPRHLGRGLSLYEASTLAGAMVGSLAAGFLYDAGSWLMACLVFAVVILSGAALVPAAVRRLGAVDQPRTLEPTPLVPTPIETPDSTLEKEVDTEEKVTVDPEVATPEKNRRQLMVDLFWHTALFGTAVLLGLLFLPSLNPEALLGIGQEAILPFRAVVHAVTAPFDLVALLAAALRLWVFVYVVDVVWTLWKVVPGTSDDSK</sequence>
<accession>A0A1R4FWS2</accession>
<keyword evidence="3 6" id="KW-0812">Transmembrane</keyword>
<feature type="transmembrane region" description="Helical" evidence="6">
    <location>
        <begin position="464"/>
        <end position="482"/>
    </location>
</feature>
<evidence type="ECO:0000256" key="5">
    <source>
        <dbReference type="ARBA" id="ARBA00023136"/>
    </source>
</evidence>
<name>A0A1R4FWS2_9MICC</name>
<keyword evidence="4 6" id="KW-1133">Transmembrane helix</keyword>
<dbReference type="AlphaFoldDB" id="A0A1R4FWS2"/>
<feature type="transmembrane region" description="Helical" evidence="6">
    <location>
        <begin position="356"/>
        <end position="377"/>
    </location>
</feature>
<dbReference type="InterPro" id="IPR036259">
    <property type="entry name" value="MFS_trans_sf"/>
</dbReference>
<evidence type="ECO:0000259" key="7">
    <source>
        <dbReference type="PROSITE" id="PS50850"/>
    </source>
</evidence>
<feature type="transmembrane region" description="Helical" evidence="6">
    <location>
        <begin position="321"/>
        <end position="344"/>
    </location>
</feature>
<feature type="transmembrane region" description="Helical" evidence="6">
    <location>
        <begin position="297"/>
        <end position="315"/>
    </location>
</feature>
<dbReference type="GO" id="GO:0022857">
    <property type="term" value="F:transmembrane transporter activity"/>
    <property type="evidence" value="ECO:0007669"/>
    <property type="project" value="InterPro"/>
</dbReference>
<feature type="transmembrane region" description="Helical" evidence="6">
    <location>
        <begin position="108"/>
        <end position="130"/>
    </location>
</feature>
<dbReference type="InterPro" id="IPR020846">
    <property type="entry name" value="MFS_dom"/>
</dbReference>
<feature type="transmembrane region" description="Helical" evidence="6">
    <location>
        <begin position="80"/>
        <end position="102"/>
    </location>
</feature>
<evidence type="ECO:0000313" key="8">
    <source>
        <dbReference type="EMBL" id="SJM60368.1"/>
    </source>
</evidence>
<feature type="transmembrane region" description="Helical" evidence="6">
    <location>
        <begin position="234"/>
        <end position="253"/>
    </location>
</feature>
<dbReference type="PROSITE" id="PS50850">
    <property type="entry name" value="MFS"/>
    <property type="match status" value="1"/>
</dbReference>
<protein>
    <submittedName>
        <fullName evidence="8">MFS transporter family protein</fullName>
    </submittedName>
</protein>
<dbReference type="CDD" id="cd17325">
    <property type="entry name" value="MFS_MdtG_SLC18_like"/>
    <property type="match status" value="1"/>
</dbReference>
<evidence type="ECO:0000256" key="4">
    <source>
        <dbReference type="ARBA" id="ARBA00022989"/>
    </source>
</evidence>
<gene>
    <name evidence="8" type="ORF">FM101_06235</name>
</gene>
<dbReference type="InterPro" id="IPR050930">
    <property type="entry name" value="MFS_Vesicular_Transporter"/>
</dbReference>
<feature type="transmembrane region" description="Helical" evidence="6">
    <location>
        <begin position="383"/>
        <end position="405"/>
    </location>
</feature>
<dbReference type="Proteomes" id="UP000195913">
    <property type="component" value="Unassembled WGS sequence"/>
</dbReference>
<dbReference type="InterPro" id="IPR011701">
    <property type="entry name" value="MFS"/>
</dbReference>
<keyword evidence="9" id="KW-1185">Reference proteome</keyword>
<dbReference type="RefSeq" id="WP_086997022.1">
    <property type="nucleotide sequence ID" value="NZ_FUHW01000024.1"/>
</dbReference>
<keyword evidence="2" id="KW-0813">Transport</keyword>
<feature type="transmembrane region" description="Helical" evidence="6">
    <location>
        <begin position="265"/>
        <end position="285"/>
    </location>
</feature>
<evidence type="ECO:0000256" key="3">
    <source>
        <dbReference type="ARBA" id="ARBA00022692"/>
    </source>
</evidence>
<proteinExistence type="predicted"/>
<feature type="domain" description="Major facilitator superfamily (MFS) profile" evidence="7">
    <location>
        <begin position="1"/>
        <end position="409"/>
    </location>
</feature>
<feature type="transmembrane region" description="Helical" evidence="6">
    <location>
        <begin position="38"/>
        <end position="68"/>
    </location>
</feature>
<dbReference type="SUPFAM" id="SSF103473">
    <property type="entry name" value="MFS general substrate transporter"/>
    <property type="match status" value="1"/>
</dbReference>
<comment type="subcellular location">
    <subcellularLocation>
        <location evidence="1">Cell membrane</location>
        <topology evidence="1">Multi-pass membrane protein</topology>
    </subcellularLocation>
</comment>
<feature type="transmembrane region" description="Helical" evidence="6">
    <location>
        <begin position="514"/>
        <end position="538"/>
    </location>
</feature>
<feature type="transmembrane region" description="Helical" evidence="6">
    <location>
        <begin position="142"/>
        <end position="163"/>
    </location>
</feature>
<dbReference type="Gene3D" id="1.20.1250.20">
    <property type="entry name" value="MFS general substrate transporter like domains"/>
    <property type="match status" value="2"/>
</dbReference>
<dbReference type="EMBL" id="FUHW01000024">
    <property type="protein sequence ID" value="SJM60368.1"/>
    <property type="molecule type" value="Genomic_DNA"/>
</dbReference>